<protein>
    <submittedName>
        <fullName evidence="2">Uncharacterized protein</fullName>
    </submittedName>
</protein>
<reference evidence="2 3" key="1">
    <citation type="journal article" date="2021" name="Sci. Rep.">
        <title>Genome sequencing of the multicellular alga Astrephomene provides insights into convergent evolution of germ-soma differentiation.</title>
        <authorList>
            <person name="Yamashita S."/>
            <person name="Yamamoto K."/>
            <person name="Matsuzaki R."/>
            <person name="Suzuki S."/>
            <person name="Yamaguchi H."/>
            <person name="Hirooka S."/>
            <person name="Minakuchi Y."/>
            <person name="Miyagishima S."/>
            <person name="Kawachi M."/>
            <person name="Toyoda A."/>
            <person name="Nozaki H."/>
        </authorList>
    </citation>
    <scope>NUCLEOTIDE SEQUENCE [LARGE SCALE GENOMIC DNA]</scope>
    <source>
        <strain evidence="2 3">NIES-4017</strain>
    </source>
</reference>
<organism evidence="2 3">
    <name type="scientific">Astrephomene gubernaculifera</name>
    <dbReference type="NCBI Taxonomy" id="47775"/>
    <lineage>
        <taxon>Eukaryota</taxon>
        <taxon>Viridiplantae</taxon>
        <taxon>Chlorophyta</taxon>
        <taxon>core chlorophytes</taxon>
        <taxon>Chlorophyceae</taxon>
        <taxon>CS clade</taxon>
        <taxon>Chlamydomonadales</taxon>
        <taxon>Astrephomenaceae</taxon>
        <taxon>Astrephomene</taxon>
    </lineage>
</organism>
<feature type="non-terminal residue" evidence="2">
    <location>
        <position position="153"/>
    </location>
</feature>
<feature type="region of interest" description="Disordered" evidence="1">
    <location>
        <begin position="45"/>
        <end position="81"/>
    </location>
</feature>
<evidence type="ECO:0000313" key="2">
    <source>
        <dbReference type="EMBL" id="GFR42196.1"/>
    </source>
</evidence>
<name>A0AAD3DLR9_9CHLO</name>
<dbReference type="Proteomes" id="UP001054857">
    <property type="component" value="Unassembled WGS sequence"/>
</dbReference>
<comment type="caution">
    <text evidence="2">The sequence shown here is derived from an EMBL/GenBank/DDBJ whole genome shotgun (WGS) entry which is preliminary data.</text>
</comment>
<sequence>AGGEGVAAWEAGGMRPRAAWYCGGKSGVASRGREGMQLPYTFHSATQQEEPAPPPELPGAGRGLQVAFHLTPGPPPPPCRRAQAAAAALARLRGELREARTMQPLDLAALPHTHTHAAAPAAGPAPRGVQPPRPPAGGGGPAGFLLPSTSSSS</sequence>
<accession>A0AAD3DLR9</accession>
<feature type="region of interest" description="Disordered" evidence="1">
    <location>
        <begin position="110"/>
        <end position="153"/>
    </location>
</feature>
<feature type="non-terminal residue" evidence="2">
    <location>
        <position position="1"/>
    </location>
</feature>
<evidence type="ECO:0000313" key="3">
    <source>
        <dbReference type="Proteomes" id="UP001054857"/>
    </source>
</evidence>
<gene>
    <name evidence="2" type="ORF">Agub_g3086</name>
</gene>
<dbReference type="EMBL" id="BMAR01000003">
    <property type="protein sequence ID" value="GFR42196.1"/>
    <property type="molecule type" value="Genomic_DNA"/>
</dbReference>
<feature type="compositionally biased region" description="Low complexity" evidence="1">
    <location>
        <begin position="117"/>
        <end position="128"/>
    </location>
</feature>
<keyword evidence="3" id="KW-1185">Reference proteome</keyword>
<dbReference type="AlphaFoldDB" id="A0AAD3DLR9"/>
<proteinExistence type="predicted"/>
<evidence type="ECO:0000256" key="1">
    <source>
        <dbReference type="SAM" id="MobiDB-lite"/>
    </source>
</evidence>